<accession>A0A4Q7AV76</accession>
<name>A0A4Q7AV76_9GAMM</name>
<organism evidence="1 2">
    <name type="scientific">Acinetobacter bouvetii</name>
    <dbReference type="NCBI Taxonomy" id="202951"/>
    <lineage>
        <taxon>Bacteria</taxon>
        <taxon>Pseudomonadati</taxon>
        <taxon>Pseudomonadota</taxon>
        <taxon>Gammaproteobacteria</taxon>
        <taxon>Moraxellales</taxon>
        <taxon>Moraxellaceae</taxon>
        <taxon>Acinetobacter</taxon>
    </lineage>
</organism>
<dbReference type="Proteomes" id="UP000293483">
    <property type="component" value="Unassembled WGS sequence"/>
</dbReference>
<gene>
    <name evidence="1" type="ORF">EXE25_07695</name>
</gene>
<protein>
    <submittedName>
        <fullName evidence="1">DUF2971 domain-containing protein</fullName>
    </submittedName>
</protein>
<dbReference type="AlphaFoldDB" id="A0A4Q7AV76"/>
<dbReference type="InterPro" id="IPR021352">
    <property type="entry name" value="DUF2971"/>
</dbReference>
<dbReference type="Pfam" id="PF11185">
    <property type="entry name" value="DUF2971"/>
    <property type="match status" value="1"/>
</dbReference>
<evidence type="ECO:0000313" key="2">
    <source>
        <dbReference type="Proteomes" id="UP000293483"/>
    </source>
</evidence>
<evidence type="ECO:0000313" key="1">
    <source>
        <dbReference type="EMBL" id="RZG67395.1"/>
    </source>
</evidence>
<dbReference type="EMBL" id="SGSU01000007">
    <property type="protein sequence ID" value="RZG67395.1"/>
    <property type="molecule type" value="Genomic_DNA"/>
</dbReference>
<reference evidence="1 2" key="1">
    <citation type="submission" date="2019-02" db="EMBL/GenBank/DDBJ databases">
        <title>The Batch Genome Submission of Acinetobacter spp. strains.</title>
        <authorList>
            <person name="Qin J."/>
            <person name="Hu Y."/>
            <person name="Ye H."/>
            <person name="Wei L."/>
            <person name="Feng Y."/>
            <person name="Zong Z."/>
        </authorList>
    </citation>
    <scope>NUCLEOTIDE SEQUENCE [LARGE SCALE GENOMIC DNA]</scope>
    <source>
        <strain evidence="1 2">WCHABo060081</strain>
    </source>
</reference>
<comment type="caution">
    <text evidence="1">The sequence shown here is derived from an EMBL/GenBank/DDBJ whole genome shotgun (WGS) entry which is preliminary data.</text>
</comment>
<proteinExistence type="predicted"/>
<sequence>MKVYKYRCGSGRDLKTLESMELFAPNSNQLTDPCEGVFIDEIVSDKGNSLHPHLREQFKRFYEESENIGIYSLSKTPIDELLWAYYANSHKGFCIEYDLDELLKINDLKTYFDVNYGDINKLNFGSAFVNNSINKLLKLILGNKSNAWIHEDEIRLLTESSGSKKISEDAITGIYFGLRMPECGDKDVVVSQNDVMFALKNKNIKFYKMYLEPDSYQLNFNEIESKY</sequence>